<reference evidence="1 2" key="1">
    <citation type="submission" date="2019-02" db="EMBL/GenBank/DDBJ databases">
        <title>Deep-cultivation of Planctomycetes and their phenomic and genomic characterization uncovers novel biology.</title>
        <authorList>
            <person name="Wiegand S."/>
            <person name="Jogler M."/>
            <person name="Boedeker C."/>
            <person name="Pinto D."/>
            <person name="Vollmers J."/>
            <person name="Rivas-Marin E."/>
            <person name="Kohn T."/>
            <person name="Peeters S.H."/>
            <person name="Heuer A."/>
            <person name="Rast P."/>
            <person name="Oberbeckmann S."/>
            <person name="Bunk B."/>
            <person name="Jeske O."/>
            <person name="Meyerdierks A."/>
            <person name="Storesund J.E."/>
            <person name="Kallscheuer N."/>
            <person name="Luecker S."/>
            <person name="Lage O.M."/>
            <person name="Pohl T."/>
            <person name="Merkel B.J."/>
            <person name="Hornburger P."/>
            <person name="Mueller R.-W."/>
            <person name="Bruemmer F."/>
            <person name="Labrenz M."/>
            <person name="Spormann A.M."/>
            <person name="Op den Camp H."/>
            <person name="Overmann J."/>
            <person name="Amann R."/>
            <person name="Jetten M.S.M."/>
            <person name="Mascher T."/>
            <person name="Medema M.H."/>
            <person name="Devos D.P."/>
            <person name="Kaster A.-K."/>
            <person name="Ovreas L."/>
            <person name="Rohde M."/>
            <person name="Galperin M.Y."/>
            <person name="Jogler C."/>
        </authorList>
    </citation>
    <scope>NUCLEOTIDE SEQUENCE [LARGE SCALE GENOMIC DNA]</scope>
    <source>
        <strain evidence="1 2">Pan161</strain>
    </source>
</reference>
<dbReference type="KEGG" id="gax:Pan161_21860"/>
<dbReference type="EMBL" id="CP036343">
    <property type="protein sequence ID" value="QDT90533.1"/>
    <property type="molecule type" value="Genomic_DNA"/>
</dbReference>
<protein>
    <submittedName>
        <fullName evidence="1">Uncharacterized protein</fullName>
    </submittedName>
</protein>
<name>A0A517VBZ2_9PLAN</name>
<accession>A0A517VBZ2</accession>
<dbReference type="AlphaFoldDB" id="A0A517VBZ2"/>
<organism evidence="1 2">
    <name type="scientific">Gimesia algae</name>
    <dbReference type="NCBI Taxonomy" id="2527971"/>
    <lineage>
        <taxon>Bacteria</taxon>
        <taxon>Pseudomonadati</taxon>
        <taxon>Planctomycetota</taxon>
        <taxon>Planctomycetia</taxon>
        <taxon>Planctomycetales</taxon>
        <taxon>Planctomycetaceae</taxon>
        <taxon>Gimesia</taxon>
    </lineage>
</organism>
<keyword evidence="2" id="KW-1185">Reference proteome</keyword>
<evidence type="ECO:0000313" key="2">
    <source>
        <dbReference type="Proteomes" id="UP000316855"/>
    </source>
</evidence>
<sequence length="83" mass="9087">MVDSSRFPDQCPTCGLVLLSGAIFDVAAQEKEYGPILGLHKNVDQETALAGYVGLSSFWSYDLSPELYRCPRCKKDPITGTSE</sequence>
<gene>
    <name evidence="1" type="ORF">Pan161_21860</name>
</gene>
<dbReference type="OrthoDB" id="287874at2"/>
<proteinExistence type="predicted"/>
<evidence type="ECO:0000313" key="1">
    <source>
        <dbReference type="EMBL" id="QDT90533.1"/>
    </source>
</evidence>
<dbReference type="Proteomes" id="UP000316855">
    <property type="component" value="Chromosome"/>
</dbReference>